<dbReference type="KEGG" id="bss:BSUW23_12890"/>
<evidence type="ECO:0000256" key="9">
    <source>
        <dbReference type="ARBA" id="ARBA00023209"/>
    </source>
</evidence>
<evidence type="ECO:0000313" key="12">
    <source>
        <dbReference type="EMBL" id="ADM38616.1"/>
    </source>
</evidence>
<dbReference type="Proteomes" id="UP000002233">
    <property type="component" value="Chromosome"/>
</dbReference>
<keyword evidence="8 11" id="KW-0472">Membrane</keyword>
<keyword evidence="9" id="KW-0594">Phospholipid biosynthesis</keyword>
<sequence>MGLFLNFIGGLSPQKLGAVSDIAKEMDSFAELVTFCIAPSILAYIVSLNTLPYIGVLCSLAFSICGVLRLSRINVEQNKLTLFTGMPIPFAAMYLIILSFMNHMVLLAIGTCGLSYLMVSKINFPHYRRYAAEIVEQMRQKRWS</sequence>
<organism evidence="12 13">
    <name type="scientific">Bacillus spizizenii (strain ATCC 23059 / NRRL B-14472 / W23)</name>
    <name type="common">Bacillus subtilis subsp. spizizenii</name>
    <dbReference type="NCBI Taxonomy" id="655816"/>
    <lineage>
        <taxon>Bacteria</taxon>
        <taxon>Bacillati</taxon>
        <taxon>Bacillota</taxon>
        <taxon>Bacilli</taxon>
        <taxon>Bacillales</taxon>
        <taxon>Bacillaceae</taxon>
        <taxon>Bacillus</taxon>
    </lineage>
</organism>
<evidence type="ECO:0000256" key="3">
    <source>
        <dbReference type="ARBA" id="ARBA00022516"/>
    </source>
</evidence>
<evidence type="ECO:0000256" key="7">
    <source>
        <dbReference type="ARBA" id="ARBA00023098"/>
    </source>
</evidence>
<keyword evidence="7" id="KW-0443">Lipid metabolism</keyword>
<dbReference type="NCBIfam" id="TIGR00473">
    <property type="entry name" value="pssA"/>
    <property type="match status" value="1"/>
</dbReference>
<feature type="transmembrane region" description="Helical" evidence="11">
    <location>
        <begin position="91"/>
        <end position="119"/>
    </location>
</feature>
<keyword evidence="5 11" id="KW-0812">Transmembrane</keyword>
<reference evidence="12 13" key="2">
    <citation type="journal article" date="2011" name="Microbiology">
        <title>The genome sequence of Bacillus subtilis subsp. spizizenii W23: insights into speciation within the B. subtilis complex and into the history of B. subtilis genetics.</title>
        <authorList>
            <person name="Zeigler D.R."/>
        </authorList>
    </citation>
    <scope>NUCLEOTIDE SEQUENCE [LARGE SCALE GENOMIC DNA]</scope>
    <source>
        <strain evidence="13">ATCC 23059 / NRRL B-14472 / W23</strain>
    </source>
</reference>
<evidence type="ECO:0000256" key="4">
    <source>
        <dbReference type="ARBA" id="ARBA00022679"/>
    </source>
</evidence>
<comment type="similarity">
    <text evidence="2">Belongs to the CDP-alcohol phosphatidyltransferase class-I family.</text>
</comment>
<evidence type="ECO:0000256" key="6">
    <source>
        <dbReference type="ARBA" id="ARBA00022989"/>
    </source>
</evidence>
<dbReference type="AlphaFoldDB" id="E0TTU3"/>
<dbReference type="Pfam" id="PF01066">
    <property type="entry name" value="CDP-OH_P_transf"/>
    <property type="match status" value="1"/>
</dbReference>
<feature type="transmembrane region" description="Helical" evidence="11">
    <location>
        <begin position="53"/>
        <end position="71"/>
    </location>
</feature>
<protein>
    <submittedName>
        <fullName evidence="12">Putative phosphatidyltransferase</fullName>
    </submittedName>
</protein>
<dbReference type="InterPro" id="IPR000462">
    <property type="entry name" value="CDP-OH_P_trans"/>
</dbReference>
<dbReference type="GO" id="GO:0016020">
    <property type="term" value="C:membrane"/>
    <property type="evidence" value="ECO:0007669"/>
    <property type="project" value="UniProtKB-SubCell"/>
</dbReference>
<evidence type="ECO:0000256" key="5">
    <source>
        <dbReference type="ARBA" id="ARBA00022692"/>
    </source>
</evidence>
<gene>
    <name evidence="12" type="ordered locus">BSUW23_12890</name>
</gene>
<accession>E0TTU3</accession>
<keyword evidence="3" id="KW-0444">Lipid biosynthesis</keyword>
<evidence type="ECO:0000256" key="10">
    <source>
        <dbReference type="ARBA" id="ARBA00023264"/>
    </source>
</evidence>
<dbReference type="Gene3D" id="1.20.120.1760">
    <property type="match status" value="1"/>
</dbReference>
<dbReference type="InterPro" id="IPR004533">
    <property type="entry name" value="CDP-diaglyc--ser_O-PTrfase"/>
</dbReference>
<dbReference type="GO" id="GO:0008654">
    <property type="term" value="P:phospholipid biosynthetic process"/>
    <property type="evidence" value="ECO:0007669"/>
    <property type="project" value="UniProtKB-KW"/>
</dbReference>
<comment type="subcellular location">
    <subcellularLocation>
        <location evidence="1">Membrane</location>
        <topology evidence="1">Multi-pass membrane protein</topology>
    </subcellularLocation>
</comment>
<dbReference type="InterPro" id="IPR043130">
    <property type="entry name" value="CDP-OH_PTrfase_TM_dom"/>
</dbReference>
<evidence type="ECO:0000256" key="1">
    <source>
        <dbReference type="ARBA" id="ARBA00004141"/>
    </source>
</evidence>
<evidence type="ECO:0000256" key="8">
    <source>
        <dbReference type="ARBA" id="ARBA00023136"/>
    </source>
</evidence>
<keyword evidence="10" id="KW-1208">Phospholipid metabolism</keyword>
<keyword evidence="4 12" id="KW-0808">Transferase</keyword>
<reference key="1">
    <citation type="submission" date="2010-08" db="EMBL/GenBank/DDBJ databases">
        <authorList>
            <person name="Zeigler D.R."/>
        </authorList>
    </citation>
    <scope>NUCLEOTIDE SEQUENCE</scope>
    <source>
        <strain>W23</strain>
    </source>
</reference>
<dbReference type="EMBL" id="CP002183">
    <property type="protein sequence ID" value="ADM38616.1"/>
    <property type="molecule type" value="Genomic_DNA"/>
</dbReference>
<keyword evidence="6 11" id="KW-1133">Transmembrane helix</keyword>
<dbReference type="HOGENOM" id="CLU_049944_3_2_9"/>
<dbReference type="GO" id="GO:0016780">
    <property type="term" value="F:phosphotransferase activity, for other substituted phosphate groups"/>
    <property type="evidence" value="ECO:0007669"/>
    <property type="project" value="InterPro"/>
</dbReference>
<evidence type="ECO:0000313" key="13">
    <source>
        <dbReference type="Proteomes" id="UP000002233"/>
    </source>
</evidence>
<proteinExistence type="inferred from homology"/>
<evidence type="ECO:0000256" key="11">
    <source>
        <dbReference type="SAM" id="Phobius"/>
    </source>
</evidence>
<name>E0TTU3_BACSH</name>
<evidence type="ECO:0000256" key="2">
    <source>
        <dbReference type="ARBA" id="ARBA00010441"/>
    </source>
</evidence>